<dbReference type="EMBL" id="AP022578">
    <property type="protein sequence ID" value="BBX88263.1"/>
    <property type="molecule type" value="Genomic_DNA"/>
</dbReference>
<evidence type="ECO:0000313" key="1">
    <source>
        <dbReference type="EMBL" id="BBX88263.1"/>
    </source>
</evidence>
<gene>
    <name evidence="1" type="ORF">MAUB_64640</name>
</gene>
<accession>A0ABN5Z248</accession>
<geneLocation type="plasmid" evidence="1 2">
    <name>pJCM15296</name>
</geneLocation>
<dbReference type="Proteomes" id="UP000465609">
    <property type="component" value="Plasmid pJCM15296"/>
</dbReference>
<protein>
    <submittedName>
        <fullName evidence="1">Uncharacterized protein</fullName>
    </submittedName>
</protein>
<name>A0ABN5Z248_9MYCO</name>
<sequence>MHSEIGGDLLDRYTVIAVASDPDDVVAELAGVGPCHGDILPARPCWASQLRCHLFVQQTPPRELATVHVAVSHPLGGQFCGIATAGGIVVARHRLAADELGAMARDGEHVIALRTAATNASHRAKLDYTNAKCIATQRNT</sequence>
<proteinExistence type="predicted"/>
<evidence type="ECO:0000313" key="2">
    <source>
        <dbReference type="Proteomes" id="UP000465609"/>
    </source>
</evidence>
<keyword evidence="1" id="KW-0614">Plasmid</keyword>
<reference evidence="1 2" key="1">
    <citation type="journal article" date="2019" name="Emerg. Microbes Infect.">
        <title>Comprehensive subspecies identification of 175 nontuberculous mycobacteria species based on 7547 genomic profiles.</title>
        <authorList>
            <person name="Matsumoto Y."/>
            <person name="Kinjo T."/>
            <person name="Motooka D."/>
            <person name="Nabeya D."/>
            <person name="Jung N."/>
            <person name="Uechi K."/>
            <person name="Horii T."/>
            <person name="Iida T."/>
            <person name="Fujita J."/>
            <person name="Nakamura S."/>
        </authorList>
    </citation>
    <scope>NUCLEOTIDE SEQUENCE [LARGE SCALE GENOMIC DNA]</scope>
    <source>
        <strain evidence="1 2">JCM 15296</strain>
        <plasmid evidence="1">pJCM15296</plasmid>
    </source>
</reference>
<keyword evidence="2" id="KW-1185">Reference proteome</keyword>
<organism evidence="1 2">
    <name type="scientific">Mycolicibacterium aubagnense</name>
    <dbReference type="NCBI Taxonomy" id="319707"/>
    <lineage>
        <taxon>Bacteria</taxon>
        <taxon>Bacillati</taxon>
        <taxon>Actinomycetota</taxon>
        <taxon>Actinomycetes</taxon>
        <taxon>Mycobacteriales</taxon>
        <taxon>Mycobacteriaceae</taxon>
        <taxon>Mycolicibacterium</taxon>
    </lineage>
</organism>